<dbReference type="Proteomes" id="UP000192934">
    <property type="component" value="Chromosome I"/>
</dbReference>
<dbReference type="Gene3D" id="3.40.1700.10">
    <property type="entry name" value="DNA integrity scanning protein, DisA, N-terminal domain"/>
    <property type="match status" value="1"/>
</dbReference>
<gene>
    <name evidence="2" type="ORF">SAMN06295910_1327</name>
</gene>
<dbReference type="InterPro" id="IPR048551">
    <property type="entry name" value="DACNV"/>
</dbReference>
<organism evidence="2 3">
    <name type="scientific">Allosphingosinicella indica</name>
    <dbReference type="NCBI Taxonomy" id="941907"/>
    <lineage>
        <taxon>Bacteria</taxon>
        <taxon>Pseudomonadati</taxon>
        <taxon>Pseudomonadota</taxon>
        <taxon>Alphaproteobacteria</taxon>
        <taxon>Sphingomonadales</taxon>
        <taxon>Sphingomonadaceae</taxon>
        <taxon>Allosphingosinicella</taxon>
    </lineage>
</organism>
<dbReference type="SUPFAM" id="SSF143597">
    <property type="entry name" value="YojJ-like"/>
    <property type="match status" value="1"/>
</dbReference>
<dbReference type="STRING" id="941907.SAMN06295910_1327"/>
<name>A0A1X7G884_9SPHN</name>
<feature type="domain" description="Probable sensor" evidence="1">
    <location>
        <begin position="36"/>
        <end position="127"/>
    </location>
</feature>
<reference evidence="3" key="1">
    <citation type="submission" date="2017-04" db="EMBL/GenBank/DDBJ databases">
        <authorList>
            <person name="Varghese N."/>
            <person name="Submissions S."/>
        </authorList>
    </citation>
    <scope>NUCLEOTIDE SEQUENCE [LARGE SCALE GENOMIC DNA]</scope>
    <source>
        <strain evidence="3">Dd16</strain>
    </source>
</reference>
<dbReference type="AlphaFoldDB" id="A0A1X7G884"/>
<evidence type="ECO:0000313" key="2">
    <source>
        <dbReference type="EMBL" id="SMF65677.1"/>
    </source>
</evidence>
<protein>
    <submittedName>
        <fullName evidence="2">DisA checkpoint controller nucleotide-binding</fullName>
    </submittedName>
</protein>
<evidence type="ECO:0000313" key="3">
    <source>
        <dbReference type="Proteomes" id="UP000192934"/>
    </source>
</evidence>
<accession>A0A1X7G884</accession>
<keyword evidence="3" id="KW-1185">Reference proteome</keyword>
<dbReference type="Pfam" id="PF21751">
    <property type="entry name" value="DACNV"/>
    <property type="match status" value="1"/>
</dbReference>
<dbReference type="OrthoDB" id="8477496at2"/>
<proteinExistence type="predicted"/>
<sequence length="428" mass="47087">MRLNCTEIFVAKFPADLAKAVADRWFQLVAGEYVTPACPSKSQLRQILEACYLAANTPEEGRYPKFNVVVTEEEVINFSTEATFYSFGTSRPVTVEEIRRLAPATDSKKSAIWITFSKSDVLIAGICDLGTSWHRARLGLVYSYRVPPALIVQIDRPGKIKVFQGQYAVASLSDGALIESKFDIPLFLHKIAHEKFEELSHDFTVPSVEEPREFESFWFTALCNVFSGLVNSINALGHGGAVIVLPDRNLIVGESVRLKYSCVSDSLRTAFVRFINARNSTADHWTAIENGEVVEGSLHEAELILAAATEHLIETIRFTAQLAGCDGAIVISADLRLIGFGAEIRSELADGTNIYEVKDELDKKYSICNIEQFGMRHRSAVKLVSRMPSAKAIVISQDGPVSAVWGEDGSVFVRKGVALGNMNMPLGS</sequence>
<evidence type="ECO:0000259" key="1">
    <source>
        <dbReference type="Pfam" id="PF21751"/>
    </source>
</evidence>
<dbReference type="InterPro" id="IPR036888">
    <property type="entry name" value="DNA_integrity_DisA_N_sf"/>
</dbReference>
<dbReference type="EMBL" id="LT840185">
    <property type="protein sequence ID" value="SMF65677.1"/>
    <property type="molecule type" value="Genomic_DNA"/>
</dbReference>